<dbReference type="SUPFAM" id="SSF55486">
    <property type="entry name" value="Metalloproteases ('zincins'), catalytic domain"/>
    <property type="match status" value="1"/>
</dbReference>
<evidence type="ECO:0000256" key="1">
    <source>
        <dbReference type="SAM" id="SignalP"/>
    </source>
</evidence>
<name>A0AAE0HS73_9PEZI</name>
<sequence length="287" mass="31602">MKISQFLSVSLSLVGVARAAPARAKDHETLQRRGPKEYLDCSPEQQAALQAALEDMFRITDKPLQEFFVDGINSFDPNKLAYAHYFRNEDRDMVAAAFKALHDAANPAMSLAVSYNIQCAAEGIAGCASGDLAFTQPFPEDFVGGGEIAGVRKVVVCPAFFTESRTTRRLPETQEEIDAYCQFKESKRFNEFETGAHTLLHEISHLDSFGLAAGYPARNQPAGLHFPTFDYHGTDDWHQISTPGNGRILKSGNAGDKIETWENAESLAAFSLEYWVATVCGLEDVPL</sequence>
<proteinExistence type="predicted"/>
<dbReference type="GO" id="GO:0008237">
    <property type="term" value="F:metallopeptidase activity"/>
    <property type="evidence" value="ECO:0007669"/>
    <property type="project" value="InterPro"/>
</dbReference>
<accession>A0AAE0HS73</accession>
<reference evidence="2" key="2">
    <citation type="submission" date="2023-06" db="EMBL/GenBank/DDBJ databases">
        <authorList>
            <consortium name="Lawrence Berkeley National Laboratory"/>
            <person name="Haridas S."/>
            <person name="Hensen N."/>
            <person name="Bonometti L."/>
            <person name="Westerberg I."/>
            <person name="Brannstrom I.O."/>
            <person name="Guillou S."/>
            <person name="Cros-Aarteil S."/>
            <person name="Calhoun S."/>
            <person name="Kuo A."/>
            <person name="Mondo S."/>
            <person name="Pangilinan J."/>
            <person name="Riley R."/>
            <person name="Labutti K."/>
            <person name="Andreopoulos B."/>
            <person name="Lipzen A."/>
            <person name="Chen C."/>
            <person name="Yanf M."/>
            <person name="Daum C."/>
            <person name="Ng V."/>
            <person name="Clum A."/>
            <person name="Steindorff A."/>
            <person name="Ohm R."/>
            <person name="Martin F."/>
            <person name="Silar P."/>
            <person name="Natvig D."/>
            <person name="Lalanne C."/>
            <person name="Gautier V."/>
            <person name="Ament-Velasquez S.L."/>
            <person name="Kruys A."/>
            <person name="Hutchinson M.I."/>
            <person name="Powell A.J."/>
            <person name="Barry K."/>
            <person name="Miller A.N."/>
            <person name="Grigoriev I.V."/>
            <person name="Debuchy R."/>
            <person name="Gladieux P."/>
            <person name="Thoren M.H."/>
            <person name="Johannesson H."/>
        </authorList>
    </citation>
    <scope>NUCLEOTIDE SEQUENCE</scope>
    <source>
        <strain evidence="2">CBS 118394</strain>
    </source>
</reference>
<comment type="caution">
    <text evidence="2">The sequence shown here is derived from an EMBL/GenBank/DDBJ whole genome shotgun (WGS) entry which is preliminary data.</text>
</comment>
<dbReference type="Gene3D" id="3.40.390.10">
    <property type="entry name" value="Collagenase (Catalytic Domain)"/>
    <property type="match status" value="1"/>
</dbReference>
<dbReference type="AlphaFoldDB" id="A0AAE0HS73"/>
<feature type="chain" id="PRO_5042045725" description="Lysine-specific metallo-endopeptidase domain-containing protein" evidence="1">
    <location>
        <begin position="20"/>
        <end position="287"/>
    </location>
</feature>
<organism evidence="2 3">
    <name type="scientific">Apodospora peruviana</name>
    <dbReference type="NCBI Taxonomy" id="516989"/>
    <lineage>
        <taxon>Eukaryota</taxon>
        <taxon>Fungi</taxon>
        <taxon>Dikarya</taxon>
        <taxon>Ascomycota</taxon>
        <taxon>Pezizomycotina</taxon>
        <taxon>Sordariomycetes</taxon>
        <taxon>Sordariomycetidae</taxon>
        <taxon>Sordariales</taxon>
        <taxon>Lasiosphaeriaceae</taxon>
        <taxon>Apodospora</taxon>
    </lineage>
</organism>
<evidence type="ECO:0008006" key="4">
    <source>
        <dbReference type="Google" id="ProtNLM"/>
    </source>
</evidence>
<dbReference type="Proteomes" id="UP001283341">
    <property type="component" value="Unassembled WGS sequence"/>
</dbReference>
<keyword evidence="3" id="KW-1185">Reference proteome</keyword>
<dbReference type="EMBL" id="JAUEDM010000010">
    <property type="protein sequence ID" value="KAK3311938.1"/>
    <property type="molecule type" value="Genomic_DNA"/>
</dbReference>
<reference evidence="2" key="1">
    <citation type="journal article" date="2023" name="Mol. Phylogenet. Evol.">
        <title>Genome-scale phylogeny and comparative genomics of the fungal order Sordariales.</title>
        <authorList>
            <person name="Hensen N."/>
            <person name="Bonometti L."/>
            <person name="Westerberg I."/>
            <person name="Brannstrom I.O."/>
            <person name="Guillou S."/>
            <person name="Cros-Aarteil S."/>
            <person name="Calhoun S."/>
            <person name="Haridas S."/>
            <person name="Kuo A."/>
            <person name="Mondo S."/>
            <person name="Pangilinan J."/>
            <person name="Riley R."/>
            <person name="LaButti K."/>
            <person name="Andreopoulos B."/>
            <person name="Lipzen A."/>
            <person name="Chen C."/>
            <person name="Yan M."/>
            <person name="Daum C."/>
            <person name="Ng V."/>
            <person name="Clum A."/>
            <person name="Steindorff A."/>
            <person name="Ohm R.A."/>
            <person name="Martin F."/>
            <person name="Silar P."/>
            <person name="Natvig D.O."/>
            <person name="Lalanne C."/>
            <person name="Gautier V."/>
            <person name="Ament-Velasquez S.L."/>
            <person name="Kruys A."/>
            <person name="Hutchinson M.I."/>
            <person name="Powell A.J."/>
            <person name="Barry K."/>
            <person name="Miller A.N."/>
            <person name="Grigoriev I.V."/>
            <person name="Debuchy R."/>
            <person name="Gladieux P."/>
            <person name="Hiltunen Thoren M."/>
            <person name="Johannesson H."/>
        </authorList>
    </citation>
    <scope>NUCLEOTIDE SEQUENCE</scope>
    <source>
        <strain evidence="2">CBS 118394</strain>
    </source>
</reference>
<dbReference type="InterPro" id="IPR024079">
    <property type="entry name" value="MetalloPept_cat_dom_sf"/>
</dbReference>
<gene>
    <name evidence="2" type="ORF">B0H66DRAFT_644757</name>
</gene>
<feature type="signal peptide" evidence="1">
    <location>
        <begin position="1"/>
        <end position="19"/>
    </location>
</feature>
<keyword evidence="1" id="KW-0732">Signal</keyword>
<evidence type="ECO:0000313" key="3">
    <source>
        <dbReference type="Proteomes" id="UP001283341"/>
    </source>
</evidence>
<protein>
    <recommendedName>
        <fullName evidence="4">Lysine-specific metallo-endopeptidase domain-containing protein</fullName>
    </recommendedName>
</protein>
<evidence type="ECO:0000313" key="2">
    <source>
        <dbReference type="EMBL" id="KAK3311938.1"/>
    </source>
</evidence>